<dbReference type="Proteomes" id="UP001153076">
    <property type="component" value="Unassembled WGS sequence"/>
</dbReference>
<dbReference type="PANTHER" id="PTHR45647">
    <property type="entry name" value="OS02G0152300 PROTEIN"/>
    <property type="match status" value="1"/>
</dbReference>
<dbReference type="InterPro" id="IPR013083">
    <property type="entry name" value="Znf_RING/FYVE/PHD"/>
</dbReference>
<evidence type="ECO:0000256" key="3">
    <source>
        <dbReference type="ARBA" id="ARBA00004906"/>
    </source>
</evidence>
<dbReference type="GO" id="GO:0005524">
    <property type="term" value="F:ATP binding"/>
    <property type="evidence" value="ECO:0007669"/>
    <property type="project" value="InterPro"/>
</dbReference>
<dbReference type="InterPro" id="IPR000719">
    <property type="entry name" value="Prot_kinase_dom"/>
</dbReference>
<dbReference type="AlphaFoldDB" id="A0A9Q1QQL0"/>
<evidence type="ECO:0000259" key="8">
    <source>
        <dbReference type="PROSITE" id="PS50011"/>
    </source>
</evidence>
<proteinExistence type="predicted"/>
<dbReference type="OrthoDB" id="4062651at2759"/>
<comment type="caution">
    <text evidence="10">The sequence shown here is derived from an EMBL/GenBank/DDBJ whole genome shotgun (WGS) entry which is preliminary data.</text>
</comment>
<comment type="pathway">
    <text evidence="3">Protein modification; protein ubiquitination.</text>
</comment>
<evidence type="ECO:0000256" key="6">
    <source>
        <dbReference type="ARBA" id="ARBA00022786"/>
    </source>
</evidence>
<accession>A0A9Q1QQL0</accession>
<name>A0A9Q1QQL0_9CARY</name>
<organism evidence="10 11">
    <name type="scientific">Carnegiea gigantea</name>
    <dbReference type="NCBI Taxonomy" id="171969"/>
    <lineage>
        <taxon>Eukaryota</taxon>
        <taxon>Viridiplantae</taxon>
        <taxon>Streptophyta</taxon>
        <taxon>Embryophyta</taxon>
        <taxon>Tracheophyta</taxon>
        <taxon>Spermatophyta</taxon>
        <taxon>Magnoliopsida</taxon>
        <taxon>eudicotyledons</taxon>
        <taxon>Gunneridae</taxon>
        <taxon>Pentapetalae</taxon>
        <taxon>Caryophyllales</taxon>
        <taxon>Cactineae</taxon>
        <taxon>Cactaceae</taxon>
        <taxon>Cactoideae</taxon>
        <taxon>Echinocereeae</taxon>
        <taxon>Carnegiea</taxon>
    </lineage>
</organism>
<dbReference type="InterPro" id="IPR051348">
    <property type="entry name" value="U-box_ubiquitin_ligases"/>
</dbReference>
<dbReference type="InterPro" id="IPR001245">
    <property type="entry name" value="Ser-Thr/Tyr_kinase_cat_dom"/>
</dbReference>
<keyword evidence="11" id="KW-1185">Reference proteome</keyword>
<dbReference type="InterPro" id="IPR003613">
    <property type="entry name" value="Ubox_domain"/>
</dbReference>
<keyword evidence="6" id="KW-0833">Ubl conjugation pathway</keyword>
<dbReference type="GO" id="GO:0016567">
    <property type="term" value="P:protein ubiquitination"/>
    <property type="evidence" value="ECO:0007669"/>
    <property type="project" value="InterPro"/>
</dbReference>
<evidence type="ECO:0000256" key="5">
    <source>
        <dbReference type="ARBA" id="ARBA00022679"/>
    </source>
</evidence>
<evidence type="ECO:0000256" key="2">
    <source>
        <dbReference type="ARBA" id="ARBA00003861"/>
    </source>
</evidence>
<dbReference type="SUPFAM" id="SSF57850">
    <property type="entry name" value="RING/U-box"/>
    <property type="match status" value="1"/>
</dbReference>
<comment type="function">
    <text evidence="2">Functions as an E3 ubiquitin ligase.</text>
</comment>
<keyword evidence="5" id="KW-0808">Transferase</keyword>
<dbReference type="CDD" id="cd01989">
    <property type="entry name" value="USP_STK_Ubox_N"/>
    <property type="match status" value="1"/>
</dbReference>
<reference evidence="10" key="1">
    <citation type="submission" date="2022-04" db="EMBL/GenBank/DDBJ databases">
        <title>Carnegiea gigantea Genome sequencing and assembly v2.</title>
        <authorList>
            <person name="Copetti D."/>
            <person name="Sanderson M.J."/>
            <person name="Burquez A."/>
            <person name="Wojciechowski M.F."/>
        </authorList>
    </citation>
    <scope>NUCLEOTIDE SEQUENCE</scope>
    <source>
        <strain evidence="10">SGP5-SGP5p</strain>
        <tissue evidence="10">Aerial part</tissue>
    </source>
</reference>
<dbReference type="CDD" id="cd16655">
    <property type="entry name" value="RING-Ubox_WDSUB1-like"/>
    <property type="match status" value="1"/>
</dbReference>
<dbReference type="GO" id="GO:0004672">
    <property type="term" value="F:protein kinase activity"/>
    <property type="evidence" value="ECO:0007669"/>
    <property type="project" value="InterPro"/>
</dbReference>
<feature type="coiled-coil region" evidence="7">
    <location>
        <begin position="369"/>
        <end position="515"/>
    </location>
</feature>
<dbReference type="SMART" id="SM00504">
    <property type="entry name" value="Ubox"/>
    <property type="match status" value="1"/>
</dbReference>
<dbReference type="PROSITE" id="PS50011">
    <property type="entry name" value="PROTEIN_KINASE_DOM"/>
    <property type="match status" value="1"/>
</dbReference>
<gene>
    <name evidence="10" type="ORF">Cgig2_010612</name>
</gene>
<keyword evidence="7" id="KW-0175">Coiled coil</keyword>
<dbReference type="InterPro" id="IPR011009">
    <property type="entry name" value="Kinase-like_dom_sf"/>
</dbReference>
<protein>
    <recommendedName>
        <fullName evidence="4">RING-type E3 ubiquitin transferase</fullName>
        <ecNumber evidence="4">2.3.2.27</ecNumber>
    </recommendedName>
</protein>
<dbReference type="Gene3D" id="3.30.40.10">
    <property type="entry name" value="Zinc/RING finger domain, C3HC4 (zinc finger)"/>
    <property type="match status" value="1"/>
</dbReference>
<dbReference type="Pfam" id="PF04564">
    <property type="entry name" value="U-box"/>
    <property type="match status" value="1"/>
</dbReference>
<evidence type="ECO:0000313" key="11">
    <source>
        <dbReference type="Proteomes" id="UP001153076"/>
    </source>
</evidence>
<evidence type="ECO:0000256" key="4">
    <source>
        <dbReference type="ARBA" id="ARBA00012483"/>
    </source>
</evidence>
<sequence>MMGSSVRETEMEQSNDYYVENTVFVAVGKQAEESESVLMWAAEKFAKKKMICILHIHQPAHLVTLFGGKFTISKFKQRAIKAFHESNMQRLHKLLNEYVVLLSQTGVRPDRMWIEMDNVEEGIVNMIVQQSIKWLVMGAAADKHYTKEMKELKSRKAIFVCERAPPSCHIWFTCRGNLIYTREGRKNDPSGSTSQMPDSLLSNMVMKESDHARWDDPGVETRSVDSNVTTEVAAHVSLHDPNVNSQSQYSIMETQEVEAESPDSSTAIEDHPRVCDPHPVICSKGSPPRLTFRERGAILRACSVDLSSHEKDFALLPSPQHSRALSDGVKLEKGSHEIKRNEQIFSFQSSFNSALVEGKKAGKARLGGRREILDKLERAILDAENLKEMAFQESINRWKAEEDALDAKKKAEAADSKYRKEMKRRKEIEEELEKQKLECERFKDEHEEYRRELLAVQDQCSALKEEIRESEHSAKEFEEKIISAVHLLISFKEKRDQLQIERDKAIQELEILRRTKQQRTARLSGPQFCTFSLMEIDEATSSFDPSQRIGDGKYGSVYRGILCHMDVAIRMLPNDGSQGQWRFEREVEVLSRVRHPNILMLIGICTEARSIVYEYLENGSLNDHLVGKGRYPPLTWQTRVRIATELCSALIFLHTNNPPIFHGNLKPTKILLDANLISKIGDLGIFRLIPQNQILPISRTVYTDPEFLETGVLTLDSDVYSFGVILLLLLTGRPPSGLVKDVRSALRKDKLDMVLDSSAGDWPIHQAKRLAWMALLCCDRKRSNRPELASEVWSVLEPLRKSCDAHASCLEKKENRQPPSHFICPIYKEVMQDPCTAADGYTYERDAISGWLDSGHKTSPMTNLELSSCDLITNHALQYAIQEWLQTA</sequence>
<dbReference type="EC" id="2.3.2.27" evidence="4"/>
<dbReference type="SUPFAM" id="SSF56112">
    <property type="entry name" value="Protein kinase-like (PK-like)"/>
    <property type="match status" value="1"/>
</dbReference>
<evidence type="ECO:0000256" key="1">
    <source>
        <dbReference type="ARBA" id="ARBA00000900"/>
    </source>
</evidence>
<dbReference type="EMBL" id="JAKOGI010000028">
    <property type="protein sequence ID" value="KAJ8448725.1"/>
    <property type="molecule type" value="Genomic_DNA"/>
</dbReference>
<dbReference type="Gene3D" id="1.10.510.10">
    <property type="entry name" value="Transferase(Phosphotransferase) domain 1"/>
    <property type="match status" value="1"/>
</dbReference>
<dbReference type="Pfam" id="PF07714">
    <property type="entry name" value="PK_Tyr_Ser-Thr"/>
    <property type="match status" value="1"/>
</dbReference>
<comment type="catalytic activity">
    <reaction evidence="1">
        <text>S-ubiquitinyl-[E2 ubiquitin-conjugating enzyme]-L-cysteine + [acceptor protein]-L-lysine = [E2 ubiquitin-conjugating enzyme]-L-cysteine + N(6)-ubiquitinyl-[acceptor protein]-L-lysine.</text>
        <dbReference type="EC" id="2.3.2.27"/>
    </reaction>
</comment>
<dbReference type="PANTHER" id="PTHR45647:SF22">
    <property type="entry name" value="U-BOX DOMAIN-CONTAINING PROTEIN 32"/>
    <property type="match status" value="1"/>
</dbReference>
<evidence type="ECO:0000256" key="7">
    <source>
        <dbReference type="SAM" id="Coils"/>
    </source>
</evidence>
<dbReference type="PROSITE" id="PS51698">
    <property type="entry name" value="U_BOX"/>
    <property type="match status" value="1"/>
</dbReference>
<feature type="domain" description="U-box" evidence="9">
    <location>
        <begin position="817"/>
        <end position="888"/>
    </location>
</feature>
<dbReference type="GO" id="GO:0061630">
    <property type="term" value="F:ubiquitin protein ligase activity"/>
    <property type="evidence" value="ECO:0007669"/>
    <property type="project" value="UniProtKB-EC"/>
</dbReference>
<dbReference type="Gene3D" id="3.30.200.20">
    <property type="entry name" value="Phosphorylase Kinase, domain 1"/>
    <property type="match status" value="1"/>
</dbReference>
<evidence type="ECO:0000259" key="9">
    <source>
        <dbReference type="PROSITE" id="PS51698"/>
    </source>
</evidence>
<evidence type="ECO:0000313" key="10">
    <source>
        <dbReference type="EMBL" id="KAJ8448725.1"/>
    </source>
</evidence>
<feature type="domain" description="Protein kinase" evidence="8">
    <location>
        <begin position="543"/>
        <end position="800"/>
    </location>
</feature>